<feature type="compositionally biased region" description="Basic residues" evidence="1">
    <location>
        <begin position="1"/>
        <end position="13"/>
    </location>
</feature>
<feature type="compositionally biased region" description="Basic and acidic residues" evidence="1">
    <location>
        <begin position="262"/>
        <end position="272"/>
    </location>
</feature>
<evidence type="ECO:0000256" key="1">
    <source>
        <dbReference type="SAM" id="MobiDB-lite"/>
    </source>
</evidence>
<gene>
    <name evidence="2" type="ORF">OIDMADRAFT_148854</name>
</gene>
<accession>A0A0C3GGC0</accession>
<feature type="region of interest" description="Disordered" evidence="1">
    <location>
        <begin position="1"/>
        <end position="84"/>
    </location>
</feature>
<organism evidence="2 3">
    <name type="scientific">Oidiodendron maius (strain Zn)</name>
    <dbReference type="NCBI Taxonomy" id="913774"/>
    <lineage>
        <taxon>Eukaryota</taxon>
        <taxon>Fungi</taxon>
        <taxon>Dikarya</taxon>
        <taxon>Ascomycota</taxon>
        <taxon>Pezizomycotina</taxon>
        <taxon>Leotiomycetes</taxon>
        <taxon>Leotiomycetes incertae sedis</taxon>
        <taxon>Myxotrichaceae</taxon>
        <taxon>Oidiodendron</taxon>
    </lineage>
</organism>
<dbReference type="PANTHER" id="PTHR38166:SF1">
    <property type="entry name" value="C2H2-TYPE DOMAIN-CONTAINING PROTEIN"/>
    <property type="match status" value="1"/>
</dbReference>
<keyword evidence="3" id="KW-1185">Reference proteome</keyword>
<feature type="region of interest" description="Disordered" evidence="1">
    <location>
        <begin position="255"/>
        <end position="351"/>
    </location>
</feature>
<dbReference type="OrthoDB" id="3558302at2759"/>
<proteinExistence type="predicted"/>
<dbReference type="Proteomes" id="UP000054321">
    <property type="component" value="Unassembled WGS sequence"/>
</dbReference>
<dbReference type="AlphaFoldDB" id="A0A0C3GGC0"/>
<dbReference type="EMBL" id="KN832887">
    <property type="protein sequence ID" value="KIM95190.1"/>
    <property type="molecule type" value="Genomic_DNA"/>
</dbReference>
<dbReference type="InParanoid" id="A0A0C3GGC0"/>
<dbReference type="HOGENOM" id="CLU_397456_0_0_1"/>
<evidence type="ECO:0008006" key="4">
    <source>
        <dbReference type="Google" id="ProtNLM"/>
    </source>
</evidence>
<evidence type="ECO:0000313" key="3">
    <source>
        <dbReference type="Proteomes" id="UP000054321"/>
    </source>
</evidence>
<dbReference type="PANTHER" id="PTHR38166">
    <property type="entry name" value="C2H2-TYPE DOMAIN-CONTAINING PROTEIN-RELATED"/>
    <property type="match status" value="1"/>
</dbReference>
<feature type="compositionally biased region" description="Polar residues" evidence="1">
    <location>
        <begin position="340"/>
        <end position="349"/>
    </location>
</feature>
<feature type="region of interest" description="Disordered" evidence="1">
    <location>
        <begin position="593"/>
        <end position="624"/>
    </location>
</feature>
<protein>
    <recommendedName>
        <fullName evidence="4">C2H2-type domain-containing protein</fullName>
    </recommendedName>
</protein>
<evidence type="ECO:0000313" key="2">
    <source>
        <dbReference type="EMBL" id="KIM95190.1"/>
    </source>
</evidence>
<feature type="region of interest" description="Disordered" evidence="1">
    <location>
        <begin position="542"/>
        <end position="563"/>
    </location>
</feature>
<name>A0A0C3GGC0_OIDMZ</name>
<sequence length="693" mass="78129">MPKLWRRLGRQRNRSQGSKPQVVTPQTMKSQSINPQSTKLQAITLQRIEQRSFPQHRTKSESTTPESSKPPSFISHSEEDGEMEGYESMPERYWACCDCAEGGMSTFIECCSECKHYRCEDCPVELLKHRISDKSLSDAFAPLDDCGSSTSRPSIDLNPKLQMAFDRQSPWWTMKGEVNQYGEFVNSTPSSKAFQTSLNGKSLPLRNRPPETGISAGIDKEKYSSHQDKFWKYQFYHAIDSCISTVLSHRRSPAAQTIPSVHKVDSVRDNNDSVKSTPPPSDAPDGNEASRSFSAEASNLSSSTGAGGAKNSQTGKRGPNSDGQEDYEKSDQVRRKRRLPSNSTVSSPTFACHFHKRDPHKYCSFTNERYRNCIHPRIPSIRRIKDHFKNHRIAQCERCYTIFDSKAELVSHRGEEQMCNKGDPSLKEGINDGEWEKIEQLVKARAHPGRQDYDKWYDIWGILFPETQPPLTPWNGPERISTTSLRSADEILADISASVADGVQRGALPPDERVHREYIAIIQRALGESRYNQPRADAVVEPEDYFTRPLSYPDAPEEEDTNIEQPQLHLAGSNRTTDQNITSQSAANQDNIEAAVSSHQRSTLPATSAAEPFKRWSTGSYPSDNSMSTIQSSLQSMAVQTPIDPPMDAYPEVIEIPIMQDGMGWDEIRNIDILEDFLDDSFFDPVPKDSQYQ</sequence>
<feature type="compositionally biased region" description="Polar residues" evidence="1">
    <location>
        <begin position="593"/>
        <end position="606"/>
    </location>
</feature>
<feature type="compositionally biased region" description="Low complexity" evidence="1">
    <location>
        <begin position="290"/>
        <end position="303"/>
    </location>
</feature>
<reference evidence="3" key="2">
    <citation type="submission" date="2015-01" db="EMBL/GenBank/DDBJ databases">
        <title>Evolutionary Origins and Diversification of the Mycorrhizal Mutualists.</title>
        <authorList>
            <consortium name="DOE Joint Genome Institute"/>
            <consortium name="Mycorrhizal Genomics Consortium"/>
            <person name="Kohler A."/>
            <person name="Kuo A."/>
            <person name="Nagy L.G."/>
            <person name="Floudas D."/>
            <person name="Copeland A."/>
            <person name="Barry K.W."/>
            <person name="Cichocki N."/>
            <person name="Veneault-Fourrey C."/>
            <person name="LaButti K."/>
            <person name="Lindquist E.A."/>
            <person name="Lipzen A."/>
            <person name="Lundell T."/>
            <person name="Morin E."/>
            <person name="Murat C."/>
            <person name="Riley R."/>
            <person name="Ohm R."/>
            <person name="Sun H."/>
            <person name="Tunlid A."/>
            <person name="Henrissat B."/>
            <person name="Grigoriev I.V."/>
            <person name="Hibbett D.S."/>
            <person name="Martin F."/>
        </authorList>
    </citation>
    <scope>NUCLEOTIDE SEQUENCE [LARGE SCALE GENOMIC DNA]</scope>
    <source>
        <strain evidence="3">Zn</strain>
    </source>
</reference>
<reference evidence="2 3" key="1">
    <citation type="submission" date="2014-04" db="EMBL/GenBank/DDBJ databases">
        <authorList>
            <consortium name="DOE Joint Genome Institute"/>
            <person name="Kuo A."/>
            <person name="Martino E."/>
            <person name="Perotto S."/>
            <person name="Kohler A."/>
            <person name="Nagy L.G."/>
            <person name="Floudas D."/>
            <person name="Copeland A."/>
            <person name="Barry K.W."/>
            <person name="Cichocki N."/>
            <person name="Veneault-Fourrey C."/>
            <person name="LaButti K."/>
            <person name="Lindquist E.A."/>
            <person name="Lipzen A."/>
            <person name="Lundell T."/>
            <person name="Morin E."/>
            <person name="Murat C."/>
            <person name="Sun H."/>
            <person name="Tunlid A."/>
            <person name="Henrissat B."/>
            <person name="Grigoriev I.V."/>
            <person name="Hibbett D.S."/>
            <person name="Martin F."/>
            <person name="Nordberg H.P."/>
            <person name="Cantor M.N."/>
            <person name="Hua S.X."/>
        </authorList>
    </citation>
    <scope>NUCLEOTIDE SEQUENCE [LARGE SCALE GENOMIC DNA]</scope>
    <source>
        <strain evidence="2 3">Zn</strain>
    </source>
</reference>
<feature type="compositionally biased region" description="Polar residues" evidence="1">
    <location>
        <begin position="14"/>
        <end position="44"/>
    </location>
</feature>
<feature type="compositionally biased region" description="Low complexity" evidence="1">
    <location>
        <begin position="61"/>
        <end position="72"/>
    </location>
</feature>
<feature type="region of interest" description="Disordered" evidence="1">
    <location>
        <begin position="200"/>
        <end position="220"/>
    </location>
</feature>